<dbReference type="EMBL" id="DVNB01000049">
    <property type="protein sequence ID" value="HIU57095.1"/>
    <property type="molecule type" value="Genomic_DNA"/>
</dbReference>
<sequence>MELTFRKNELTGECMYYGTHRSGLGIYIIPKKDYSGAYAIFGTRYGSVDSKFVVPGETEVTEVPDGIAHYLEHKMFDQPDGSNVFDKFSKYGGNANAFTSFNITAYLFSCTANFEENLEALLDYVQSPYYTDETVAKEQGIIGQEIRMYDDNPGWQLFFDYINCLYKEHPVKKEIAGTVESISHITADYLYKCYNTFYNLSNMALVITGNVDVDSAMKVIEAGIKKNEPFTEPIKKIYPKEPAEVASHYAEKSMAISAPMFMMGFKDTDVDIDGDALLKKNIEITILLRMLFGKSSAIYKKLYDMSLINSTFGTDYTMQPAYGFTALEGESKDPKRVYDIIMEELGKVRETGLDRGDFERAKKVMWGNYIRSHNDIEDYAVTFLQLLFMNIDYFGYYDVYKTVTFEDVEKRFEEHFRRENSALSVVKPLEAGE</sequence>
<dbReference type="AlphaFoldDB" id="A0A9D1SEF8"/>
<dbReference type="Proteomes" id="UP000824109">
    <property type="component" value="Unassembled WGS sequence"/>
</dbReference>
<gene>
    <name evidence="3" type="ORF">IAA61_04690</name>
</gene>
<name>A0A9D1SEF8_9FIRM</name>
<evidence type="ECO:0000313" key="3">
    <source>
        <dbReference type="EMBL" id="HIU57095.1"/>
    </source>
</evidence>
<dbReference type="GO" id="GO:0046872">
    <property type="term" value="F:metal ion binding"/>
    <property type="evidence" value="ECO:0007669"/>
    <property type="project" value="InterPro"/>
</dbReference>
<dbReference type="PANTHER" id="PTHR11851">
    <property type="entry name" value="METALLOPROTEASE"/>
    <property type="match status" value="1"/>
</dbReference>
<dbReference type="PANTHER" id="PTHR11851:SF134">
    <property type="entry name" value="ZINC-DEPENDENT PROTEASE"/>
    <property type="match status" value="1"/>
</dbReference>
<protein>
    <submittedName>
        <fullName evidence="3">Insulinase family protein</fullName>
    </submittedName>
</protein>
<comment type="caution">
    <text evidence="3">The sequence shown here is derived from an EMBL/GenBank/DDBJ whole genome shotgun (WGS) entry which is preliminary data.</text>
</comment>
<reference evidence="3" key="1">
    <citation type="submission" date="2020-10" db="EMBL/GenBank/DDBJ databases">
        <authorList>
            <person name="Gilroy R."/>
        </authorList>
    </citation>
    <scope>NUCLEOTIDE SEQUENCE</scope>
    <source>
        <strain evidence="3">USAMLcec3-3695</strain>
    </source>
</reference>
<dbReference type="InterPro" id="IPR011249">
    <property type="entry name" value="Metalloenz_LuxS/M16"/>
</dbReference>
<organism evidence="3 4">
    <name type="scientific">Candidatus Ornithomonoglobus merdipullorum</name>
    <dbReference type="NCBI Taxonomy" id="2840895"/>
    <lineage>
        <taxon>Bacteria</taxon>
        <taxon>Bacillati</taxon>
        <taxon>Bacillota</taxon>
        <taxon>Clostridia</taxon>
        <taxon>Candidatus Ornithomonoglobus</taxon>
    </lineage>
</organism>
<proteinExistence type="predicted"/>
<reference evidence="3" key="2">
    <citation type="journal article" date="2021" name="PeerJ">
        <title>Extensive microbial diversity within the chicken gut microbiome revealed by metagenomics and culture.</title>
        <authorList>
            <person name="Gilroy R."/>
            <person name="Ravi A."/>
            <person name="Getino M."/>
            <person name="Pursley I."/>
            <person name="Horton D.L."/>
            <person name="Alikhan N.F."/>
            <person name="Baker D."/>
            <person name="Gharbi K."/>
            <person name="Hall N."/>
            <person name="Watson M."/>
            <person name="Adriaenssens E.M."/>
            <person name="Foster-Nyarko E."/>
            <person name="Jarju S."/>
            <person name="Secka A."/>
            <person name="Antonio M."/>
            <person name="Oren A."/>
            <person name="Chaudhuri R.R."/>
            <person name="La Ragione R."/>
            <person name="Hildebrand F."/>
            <person name="Pallen M.J."/>
        </authorList>
    </citation>
    <scope>NUCLEOTIDE SEQUENCE</scope>
    <source>
        <strain evidence="3">USAMLcec3-3695</strain>
    </source>
</reference>
<dbReference type="InterPro" id="IPR007863">
    <property type="entry name" value="Peptidase_M16_C"/>
</dbReference>
<feature type="domain" description="Peptidase M16 N-terminal" evidence="1">
    <location>
        <begin position="65"/>
        <end position="178"/>
    </location>
</feature>
<accession>A0A9D1SEF8</accession>
<evidence type="ECO:0000259" key="2">
    <source>
        <dbReference type="Pfam" id="PF05193"/>
    </source>
</evidence>
<dbReference type="SUPFAM" id="SSF63411">
    <property type="entry name" value="LuxS/MPP-like metallohydrolase"/>
    <property type="match status" value="2"/>
</dbReference>
<dbReference type="Gene3D" id="3.30.830.10">
    <property type="entry name" value="Metalloenzyme, LuxS/M16 peptidase-like"/>
    <property type="match status" value="2"/>
</dbReference>
<dbReference type="Pfam" id="PF00675">
    <property type="entry name" value="Peptidase_M16"/>
    <property type="match status" value="1"/>
</dbReference>
<dbReference type="InterPro" id="IPR050361">
    <property type="entry name" value="MPP/UQCRC_Complex"/>
</dbReference>
<feature type="domain" description="Peptidase M16 C-terminal" evidence="2">
    <location>
        <begin position="185"/>
        <end position="364"/>
    </location>
</feature>
<dbReference type="InterPro" id="IPR011765">
    <property type="entry name" value="Pept_M16_N"/>
</dbReference>
<dbReference type="Pfam" id="PF05193">
    <property type="entry name" value="Peptidase_M16_C"/>
    <property type="match status" value="1"/>
</dbReference>
<dbReference type="NCBIfam" id="NF047421">
    <property type="entry name" value="YfmH_fam"/>
    <property type="match status" value="1"/>
</dbReference>
<evidence type="ECO:0000259" key="1">
    <source>
        <dbReference type="Pfam" id="PF00675"/>
    </source>
</evidence>
<evidence type="ECO:0000313" key="4">
    <source>
        <dbReference type="Proteomes" id="UP000824109"/>
    </source>
</evidence>